<dbReference type="PROSITE" id="PS50893">
    <property type="entry name" value="ABC_TRANSPORTER_2"/>
    <property type="match status" value="1"/>
</dbReference>
<accession>A0A3E2NEC8</accession>
<dbReference type="RefSeq" id="WP_117416643.1">
    <property type="nucleotide sequence ID" value="NZ_QOHO01000025.1"/>
</dbReference>
<gene>
    <name evidence="4" type="ORF">DS742_08910</name>
</gene>
<dbReference type="PANTHER" id="PTHR43514:SF1">
    <property type="entry name" value="SULFATE_THIOSULFATE IMPORT ATP-BINDING PROTEIN CYSA"/>
    <property type="match status" value="1"/>
</dbReference>
<sequence length="350" mass="39975">MSLEVRIIKKFHGFHLDVEFETDGGCMGILGASGCGKSMTLKCVAGIEKPDSGRIVHNGRVLFDSEKGINLPARERHVGYLFQNYALFPTMTVEENLKISLAGREKEKRIQVLEQMERFQLQGLEKRLPSQLSGGQQQRVALARMLLCKPDMILLDEPFSALDGFLKDTLQLEMLELLKEFNGDVLFVSHSRDEIYRFCGHMILLSNGESVVKGLTKDIFRKPLKVEAARLTGCKNISPIERISEYELYAQEWDIKLKTAEPIRDSIHYIGIRGHNLVPVDNPEEENTMKISLAGSAHTTFQRQYLVQNASRLSSAKIWWIREKKEYEAEEMETIPLYLKFPKEDLLLLS</sequence>
<dbReference type="InterPro" id="IPR027417">
    <property type="entry name" value="P-loop_NTPase"/>
</dbReference>
<dbReference type="GO" id="GO:0005524">
    <property type="term" value="F:ATP binding"/>
    <property type="evidence" value="ECO:0007669"/>
    <property type="project" value="UniProtKB-KW"/>
</dbReference>
<dbReference type="EMBL" id="QOHO01000025">
    <property type="protein sequence ID" value="RFZ79334.1"/>
    <property type="molecule type" value="Genomic_DNA"/>
</dbReference>
<organism evidence="4 5">
    <name type="scientific">Lacrimispora amygdalina</name>
    <dbReference type="NCBI Taxonomy" id="253257"/>
    <lineage>
        <taxon>Bacteria</taxon>
        <taxon>Bacillati</taxon>
        <taxon>Bacillota</taxon>
        <taxon>Clostridia</taxon>
        <taxon>Lachnospirales</taxon>
        <taxon>Lachnospiraceae</taxon>
        <taxon>Lacrimispora</taxon>
    </lineage>
</organism>
<comment type="caution">
    <text evidence="4">The sequence shown here is derived from an EMBL/GenBank/DDBJ whole genome shotgun (WGS) entry which is preliminary data.</text>
</comment>
<evidence type="ECO:0000259" key="3">
    <source>
        <dbReference type="PROSITE" id="PS50893"/>
    </source>
</evidence>
<name>A0A3E2NEC8_9FIRM</name>
<dbReference type="PROSITE" id="PS51257">
    <property type="entry name" value="PROKAR_LIPOPROTEIN"/>
    <property type="match status" value="1"/>
</dbReference>
<dbReference type="GO" id="GO:0016887">
    <property type="term" value="F:ATP hydrolysis activity"/>
    <property type="evidence" value="ECO:0007669"/>
    <property type="project" value="InterPro"/>
</dbReference>
<dbReference type="PROSITE" id="PS00211">
    <property type="entry name" value="ABC_TRANSPORTER_1"/>
    <property type="match status" value="1"/>
</dbReference>
<dbReference type="InterPro" id="IPR017871">
    <property type="entry name" value="ABC_transporter-like_CS"/>
</dbReference>
<proteinExistence type="predicted"/>
<reference evidence="4 5" key="1">
    <citation type="submission" date="2018-07" db="EMBL/GenBank/DDBJ databases">
        <title>New species, Clostridium PI-S10-A1B.</title>
        <authorList>
            <person name="Krishna G."/>
            <person name="Summeta K."/>
            <person name="Shikha S."/>
            <person name="Prabhu P.B."/>
            <person name="Suresh K."/>
        </authorList>
    </citation>
    <scope>NUCLEOTIDE SEQUENCE [LARGE SCALE GENOMIC DNA]</scope>
    <source>
        <strain evidence="4 5">PI-S10-A1B</strain>
    </source>
</reference>
<feature type="domain" description="ABC transporter" evidence="3">
    <location>
        <begin position="3"/>
        <end position="232"/>
    </location>
</feature>
<dbReference type="SUPFAM" id="SSF52540">
    <property type="entry name" value="P-loop containing nucleoside triphosphate hydrolases"/>
    <property type="match status" value="1"/>
</dbReference>
<dbReference type="AlphaFoldDB" id="A0A3E2NEC8"/>
<dbReference type="PANTHER" id="PTHR43514">
    <property type="entry name" value="ABC TRANSPORTER I FAMILY MEMBER 10"/>
    <property type="match status" value="1"/>
</dbReference>
<dbReference type="Proteomes" id="UP000260680">
    <property type="component" value="Unassembled WGS sequence"/>
</dbReference>
<dbReference type="Pfam" id="PF00005">
    <property type="entry name" value="ABC_tran"/>
    <property type="match status" value="1"/>
</dbReference>
<keyword evidence="1" id="KW-0547">Nucleotide-binding</keyword>
<evidence type="ECO:0000256" key="1">
    <source>
        <dbReference type="ARBA" id="ARBA00022741"/>
    </source>
</evidence>
<keyword evidence="2 4" id="KW-0067">ATP-binding</keyword>
<dbReference type="InterPro" id="IPR003439">
    <property type="entry name" value="ABC_transporter-like_ATP-bd"/>
</dbReference>
<dbReference type="OrthoDB" id="9802264at2"/>
<dbReference type="SMART" id="SM00382">
    <property type="entry name" value="AAA"/>
    <property type="match status" value="1"/>
</dbReference>
<evidence type="ECO:0000256" key="2">
    <source>
        <dbReference type="ARBA" id="ARBA00022840"/>
    </source>
</evidence>
<evidence type="ECO:0000313" key="5">
    <source>
        <dbReference type="Proteomes" id="UP000260680"/>
    </source>
</evidence>
<protein>
    <submittedName>
        <fullName evidence="4">ATP-binding cassette domain-containing protein</fullName>
    </submittedName>
</protein>
<dbReference type="Gene3D" id="3.40.50.300">
    <property type="entry name" value="P-loop containing nucleotide triphosphate hydrolases"/>
    <property type="match status" value="1"/>
</dbReference>
<dbReference type="InterPro" id="IPR050334">
    <property type="entry name" value="Molybdenum_import_ModC"/>
</dbReference>
<evidence type="ECO:0000313" key="4">
    <source>
        <dbReference type="EMBL" id="RFZ79334.1"/>
    </source>
</evidence>
<dbReference type="InterPro" id="IPR003593">
    <property type="entry name" value="AAA+_ATPase"/>
</dbReference>